<keyword evidence="3" id="KW-1185">Reference proteome</keyword>
<feature type="transmembrane region" description="Helical" evidence="1">
    <location>
        <begin position="25"/>
        <end position="43"/>
    </location>
</feature>
<dbReference type="InterPro" id="IPR055966">
    <property type="entry name" value="DUF7544"/>
</dbReference>
<sequence>MSWHAADAIDEAVEKTRSFLFPFSVGRWFRLLIIVFLLEGAPARSGSTDFSLSSSANVTPELLIGGAVFMLVLFVFFGLIGSVMRFVLLESLRTDSIHLRQYFRQQFWNGVRLFLFETGVILVVFLLSVSFGLVFGPDLLGEATSMALVFLGIAVIVFSIGVLLDFTSSFVAPVMLLEDRGVIDGWQQFWPTLKTEWKQYVLYVLLNGLLTIMASIIGAVAIMAVGLLIVVGIVVIAALGFVVSDTIGLILLMVVGLLGVLLILGSLCALLILIGIYFRYYSLLVLGKTNVEFDLLSAADDPASDGTTVIE</sequence>
<keyword evidence="1" id="KW-1133">Transmembrane helix</keyword>
<dbReference type="EMBL" id="CP096019">
    <property type="protein sequence ID" value="UPM44052.1"/>
    <property type="molecule type" value="Genomic_DNA"/>
</dbReference>
<dbReference type="Pfam" id="PF24400">
    <property type="entry name" value="DUF7544"/>
    <property type="match status" value="1"/>
</dbReference>
<feature type="transmembrane region" description="Helical" evidence="1">
    <location>
        <begin position="223"/>
        <end position="243"/>
    </location>
</feature>
<evidence type="ECO:0000313" key="3">
    <source>
        <dbReference type="Proteomes" id="UP000831768"/>
    </source>
</evidence>
<protein>
    <submittedName>
        <fullName evidence="2">Uncharacterized protein</fullName>
    </submittedName>
</protein>
<accession>A0A8U0A4N4</accession>
<keyword evidence="1" id="KW-0472">Membrane</keyword>
<name>A0A8U0A4N4_9EURY</name>
<gene>
    <name evidence="2" type="ORF">MW046_06310</name>
</gene>
<evidence type="ECO:0000313" key="2">
    <source>
        <dbReference type="EMBL" id="UPM44052.1"/>
    </source>
</evidence>
<dbReference type="Proteomes" id="UP000831768">
    <property type="component" value="Chromosome"/>
</dbReference>
<feature type="transmembrane region" description="Helical" evidence="1">
    <location>
        <begin position="147"/>
        <end position="166"/>
    </location>
</feature>
<dbReference type="GeneID" id="71927643"/>
<feature type="transmembrane region" description="Helical" evidence="1">
    <location>
        <begin position="200"/>
        <end position="217"/>
    </location>
</feature>
<keyword evidence="1" id="KW-0812">Transmembrane</keyword>
<dbReference type="RefSeq" id="WP_247994709.1">
    <property type="nucleotide sequence ID" value="NZ_CP096019.1"/>
</dbReference>
<evidence type="ECO:0000256" key="1">
    <source>
        <dbReference type="SAM" id="Phobius"/>
    </source>
</evidence>
<organism evidence="2 3">
    <name type="scientific">Halocatena salina</name>
    <dbReference type="NCBI Taxonomy" id="2934340"/>
    <lineage>
        <taxon>Archaea</taxon>
        <taxon>Methanobacteriati</taxon>
        <taxon>Methanobacteriota</taxon>
        <taxon>Stenosarchaea group</taxon>
        <taxon>Halobacteria</taxon>
        <taxon>Halobacteriales</taxon>
        <taxon>Natronomonadaceae</taxon>
        <taxon>Halocatena</taxon>
    </lineage>
</organism>
<reference evidence="2" key="1">
    <citation type="submission" date="2022-04" db="EMBL/GenBank/DDBJ databases">
        <title>Halocatena sp. nov., isolated from a salt lake.</title>
        <authorList>
            <person name="Cui H.-L."/>
        </authorList>
    </citation>
    <scope>NUCLEOTIDE SEQUENCE</scope>
    <source>
        <strain evidence="2">AD-1</strain>
    </source>
</reference>
<feature type="transmembrane region" description="Helical" evidence="1">
    <location>
        <begin position="110"/>
        <end position="135"/>
    </location>
</feature>
<dbReference type="KEGG" id="haad:MW046_06310"/>
<feature type="transmembrane region" description="Helical" evidence="1">
    <location>
        <begin position="250"/>
        <end position="278"/>
    </location>
</feature>
<proteinExistence type="predicted"/>
<feature type="transmembrane region" description="Helical" evidence="1">
    <location>
        <begin position="63"/>
        <end position="89"/>
    </location>
</feature>
<dbReference type="AlphaFoldDB" id="A0A8U0A4N4"/>